<dbReference type="Proteomes" id="UP000015105">
    <property type="component" value="Chromosome 3D"/>
</dbReference>
<evidence type="ECO:0000313" key="3">
    <source>
        <dbReference type="Proteomes" id="UP000015105"/>
    </source>
</evidence>
<reference evidence="2" key="3">
    <citation type="journal article" date="2017" name="Nature">
        <title>Genome sequence of the progenitor of the wheat D genome Aegilops tauschii.</title>
        <authorList>
            <person name="Luo M.C."/>
            <person name="Gu Y.Q."/>
            <person name="Puiu D."/>
            <person name="Wang H."/>
            <person name="Twardziok S.O."/>
            <person name="Deal K.R."/>
            <person name="Huo N."/>
            <person name="Zhu T."/>
            <person name="Wang L."/>
            <person name="Wang Y."/>
            <person name="McGuire P.E."/>
            <person name="Liu S."/>
            <person name="Long H."/>
            <person name="Ramasamy R.K."/>
            <person name="Rodriguez J.C."/>
            <person name="Van S.L."/>
            <person name="Yuan L."/>
            <person name="Wang Z."/>
            <person name="Xia Z."/>
            <person name="Xiao L."/>
            <person name="Anderson O.D."/>
            <person name="Ouyang S."/>
            <person name="Liang Y."/>
            <person name="Zimin A.V."/>
            <person name="Pertea G."/>
            <person name="Qi P."/>
            <person name="Bennetzen J.L."/>
            <person name="Dai X."/>
            <person name="Dawson M.W."/>
            <person name="Muller H.G."/>
            <person name="Kugler K."/>
            <person name="Rivarola-Duarte L."/>
            <person name="Spannagl M."/>
            <person name="Mayer K.F.X."/>
            <person name="Lu F.H."/>
            <person name="Bevan M.W."/>
            <person name="Leroy P."/>
            <person name="Li P."/>
            <person name="You F.M."/>
            <person name="Sun Q."/>
            <person name="Liu Z."/>
            <person name="Lyons E."/>
            <person name="Wicker T."/>
            <person name="Salzberg S.L."/>
            <person name="Devos K.M."/>
            <person name="Dvorak J."/>
        </authorList>
    </citation>
    <scope>NUCLEOTIDE SEQUENCE [LARGE SCALE GENOMIC DNA]</scope>
    <source>
        <strain evidence="2">cv. AL8/78</strain>
    </source>
</reference>
<proteinExistence type="predicted"/>
<sequence>FSPPELCFSPLLRPSRTDLQESNDKFDGEGTSLCPLQLPP</sequence>
<feature type="region of interest" description="Disordered" evidence="1">
    <location>
        <begin position="1"/>
        <end position="40"/>
    </location>
</feature>
<reference evidence="2" key="4">
    <citation type="submission" date="2019-03" db="UniProtKB">
        <authorList>
            <consortium name="EnsemblPlants"/>
        </authorList>
    </citation>
    <scope>IDENTIFICATION</scope>
</reference>
<reference evidence="3" key="2">
    <citation type="journal article" date="2017" name="Nat. Plants">
        <title>The Aegilops tauschii genome reveals multiple impacts of transposons.</title>
        <authorList>
            <person name="Zhao G."/>
            <person name="Zou C."/>
            <person name="Li K."/>
            <person name="Wang K."/>
            <person name="Li T."/>
            <person name="Gao L."/>
            <person name="Zhang X."/>
            <person name="Wang H."/>
            <person name="Yang Z."/>
            <person name="Liu X."/>
            <person name="Jiang W."/>
            <person name="Mao L."/>
            <person name="Kong X."/>
            <person name="Jiao Y."/>
            <person name="Jia J."/>
        </authorList>
    </citation>
    <scope>NUCLEOTIDE SEQUENCE [LARGE SCALE GENOMIC DNA]</scope>
    <source>
        <strain evidence="3">cv. AL8/78</strain>
    </source>
</reference>
<dbReference type="Gramene" id="AET3Gv20495900.52">
    <property type="protein sequence ID" value="AET3Gv20495900.52"/>
    <property type="gene ID" value="AET3Gv20495900"/>
</dbReference>
<protein>
    <submittedName>
        <fullName evidence="2">Uncharacterized protein</fullName>
    </submittedName>
</protein>
<feature type="compositionally biased region" description="Basic and acidic residues" evidence="1">
    <location>
        <begin position="15"/>
        <end position="28"/>
    </location>
</feature>
<accession>A0A453EWI6</accession>
<evidence type="ECO:0000313" key="2">
    <source>
        <dbReference type="EnsemblPlants" id="AET3Gv20495900.52"/>
    </source>
</evidence>
<name>A0A453EWI6_AEGTS</name>
<dbReference type="EnsemblPlants" id="AET3Gv20495900.52">
    <property type="protein sequence ID" value="AET3Gv20495900.52"/>
    <property type="gene ID" value="AET3Gv20495900"/>
</dbReference>
<reference evidence="3" key="1">
    <citation type="journal article" date="2014" name="Science">
        <title>Ancient hybridizations among the ancestral genomes of bread wheat.</title>
        <authorList>
            <consortium name="International Wheat Genome Sequencing Consortium,"/>
            <person name="Marcussen T."/>
            <person name="Sandve S.R."/>
            <person name="Heier L."/>
            <person name="Spannagl M."/>
            <person name="Pfeifer M."/>
            <person name="Jakobsen K.S."/>
            <person name="Wulff B.B."/>
            <person name="Steuernagel B."/>
            <person name="Mayer K.F."/>
            <person name="Olsen O.A."/>
        </authorList>
    </citation>
    <scope>NUCLEOTIDE SEQUENCE [LARGE SCALE GENOMIC DNA]</scope>
    <source>
        <strain evidence="3">cv. AL8/78</strain>
    </source>
</reference>
<evidence type="ECO:0000256" key="1">
    <source>
        <dbReference type="SAM" id="MobiDB-lite"/>
    </source>
</evidence>
<dbReference type="AlphaFoldDB" id="A0A453EWI6"/>
<organism evidence="2 3">
    <name type="scientific">Aegilops tauschii subsp. strangulata</name>
    <name type="common">Goatgrass</name>
    <dbReference type="NCBI Taxonomy" id="200361"/>
    <lineage>
        <taxon>Eukaryota</taxon>
        <taxon>Viridiplantae</taxon>
        <taxon>Streptophyta</taxon>
        <taxon>Embryophyta</taxon>
        <taxon>Tracheophyta</taxon>
        <taxon>Spermatophyta</taxon>
        <taxon>Magnoliopsida</taxon>
        <taxon>Liliopsida</taxon>
        <taxon>Poales</taxon>
        <taxon>Poaceae</taxon>
        <taxon>BOP clade</taxon>
        <taxon>Pooideae</taxon>
        <taxon>Triticodae</taxon>
        <taxon>Triticeae</taxon>
        <taxon>Triticinae</taxon>
        <taxon>Aegilops</taxon>
    </lineage>
</organism>
<keyword evidence="3" id="KW-1185">Reference proteome</keyword>
<reference evidence="2" key="5">
    <citation type="journal article" date="2021" name="G3 (Bethesda)">
        <title>Aegilops tauschii genome assembly Aet v5.0 features greater sequence contiguity and improved annotation.</title>
        <authorList>
            <person name="Wang L."/>
            <person name="Zhu T."/>
            <person name="Rodriguez J.C."/>
            <person name="Deal K.R."/>
            <person name="Dubcovsky J."/>
            <person name="McGuire P.E."/>
            <person name="Lux T."/>
            <person name="Spannagl M."/>
            <person name="Mayer K.F.X."/>
            <person name="Baldrich P."/>
            <person name="Meyers B.C."/>
            <person name="Huo N."/>
            <person name="Gu Y.Q."/>
            <person name="Zhou H."/>
            <person name="Devos K.M."/>
            <person name="Bennetzen J.L."/>
            <person name="Unver T."/>
            <person name="Budak H."/>
            <person name="Gulick P.J."/>
            <person name="Galiba G."/>
            <person name="Kalapos B."/>
            <person name="Nelson D.R."/>
            <person name="Li P."/>
            <person name="You F.M."/>
            <person name="Luo M.C."/>
            <person name="Dvorak J."/>
        </authorList>
    </citation>
    <scope>NUCLEOTIDE SEQUENCE [LARGE SCALE GENOMIC DNA]</scope>
    <source>
        <strain evidence="2">cv. AL8/78</strain>
    </source>
</reference>